<dbReference type="InterPro" id="IPR016169">
    <property type="entry name" value="FAD-bd_PCMH_sub2"/>
</dbReference>
<keyword evidence="12" id="KW-1185">Reference proteome</keyword>
<comment type="caution">
    <text evidence="11">The sequence shown here is derived from an EMBL/GenBank/DDBJ whole genome shotgun (WGS) entry which is preliminary data.</text>
</comment>
<dbReference type="SUPFAM" id="SSF56176">
    <property type="entry name" value="FAD-binding/transporter-associated domain-like"/>
    <property type="match status" value="1"/>
</dbReference>
<evidence type="ECO:0000313" key="12">
    <source>
        <dbReference type="Proteomes" id="UP000748756"/>
    </source>
</evidence>
<dbReference type="GO" id="GO:0016491">
    <property type="term" value="F:oxidoreductase activity"/>
    <property type="evidence" value="ECO:0007669"/>
    <property type="project" value="UniProtKB-KW"/>
</dbReference>
<evidence type="ECO:0000256" key="8">
    <source>
        <dbReference type="ARBA" id="ARBA00023002"/>
    </source>
</evidence>
<dbReference type="InterPro" id="IPR006094">
    <property type="entry name" value="Oxid_FAD_bind_N"/>
</dbReference>
<evidence type="ECO:0000313" key="11">
    <source>
        <dbReference type="EMBL" id="KAF9148997.1"/>
    </source>
</evidence>
<evidence type="ECO:0000256" key="6">
    <source>
        <dbReference type="ARBA" id="ARBA00022630"/>
    </source>
</evidence>
<dbReference type="GO" id="GO:0071949">
    <property type="term" value="F:FAD binding"/>
    <property type="evidence" value="ECO:0007669"/>
    <property type="project" value="InterPro"/>
</dbReference>
<evidence type="ECO:0000256" key="9">
    <source>
        <dbReference type="SAM" id="MobiDB-lite"/>
    </source>
</evidence>
<evidence type="ECO:0000256" key="1">
    <source>
        <dbReference type="ARBA" id="ARBA00001974"/>
    </source>
</evidence>
<dbReference type="Pfam" id="PF20147">
    <property type="entry name" value="Crinkler"/>
    <property type="match status" value="1"/>
</dbReference>
<comment type="cofactor">
    <cofactor evidence="1">
        <name>FAD</name>
        <dbReference type="ChEBI" id="CHEBI:57692"/>
    </cofactor>
</comment>
<feature type="domain" description="FAD-binding PCMH-type" evidence="10">
    <location>
        <begin position="37"/>
        <end position="213"/>
    </location>
</feature>
<comment type="subcellular location">
    <subcellularLocation>
        <location evidence="2">Host cell</location>
    </subcellularLocation>
    <subcellularLocation>
        <location evidence="3">Secreted</location>
    </subcellularLocation>
</comment>
<dbReference type="InterPro" id="IPR050416">
    <property type="entry name" value="FAD-linked_Oxidoreductase"/>
</dbReference>
<dbReference type="GO" id="GO:0043657">
    <property type="term" value="C:host cell"/>
    <property type="evidence" value="ECO:0007669"/>
    <property type="project" value="UniProtKB-SubCell"/>
</dbReference>
<dbReference type="InterPro" id="IPR016166">
    <property type="entry name" value="FAD-bd_PCMH"/>
</dbReference>
<dbReference type="InterPro" id="IPR045379">
    <property type="entry name" value="Crinkler_N"/>
</dbReference>
<keyword evidence="8" id="KW-0560">Oxidoreductase</keyword>
<evidence type="ECO:0000256" key="4">
    <source>
        <dbReference type="ARBA" id="ARBA00005466"/>
    </source>
</evidence>
<accession>A0A9P5V9Z4</accession>
<organism evidence="11 12">
    <name type="scientific">Linnemannia schmuckeri</name>
    <dbReference type="NCBI Taxonomy" id="64567"/>
    <lineage>
        <taxon>Eukaryota</taxon>
        <taxon>Fungi</taxon>
        <taxon>Fungi incertae sedis</taxon>
        <taxon>Mucoromycota</taxon>
        <taxon>Mortierellomycotina</taxon>
        <taxon>Mortierellomycetes</taxon>
        <taxon>Mortierellales</taxon>
        <taxon>Mortierellaceae</taxon>
        <taxon>Linnemannia</taxon>
    </lineage>
</organism>
<dbReference type="Proteomes" id="UP000748756">
    <property type="component" value="Unassembled WGS sequence"/>
</dbReference>
<evidence type="ECO:0000256" key="7">
    <source>
        <dbReference type="ARBA" id="ARBA00022827"/>
    </source>
</evidence>
<protein>
    <recommendedName>
        <fullName evidence="10">FAD-binding PCMH-type domain-containing protein</fullName>
    </recommendedName>
</protein>
<dbReference type="AlphaFoldDB" id="A0A9P5V9Z4"/>
<proteinExistence type="inferred from homology"/>
<name>A0A9P5V9Z4_9FUNG</name>
<feature type="region of interest" description="Disordered" evidence="9">
    <location>
        <begin position="597"/>
        <end position="617"/>
    </location>
</feature>
<keyword evidence="6" id="KW-0285">Flavoprotein</keyword>
<gene>
    <name evidence="11" type="ORF">BG015_009230</name>
</gene>
<dbReference type="InterPro" id="IPR012951">
    <property type="entry name" value="BBE"/>
</dbReference>
<dbReference type="Pfam" id="PF08031">
    <property type="entry name" value="BBE"/>
    <property type="match status" value="1"/>
</dbReference>
<evidence type="ECO:0000259" key="10">
    <source>
        <dbReference type="PROSITE" id="PS51387"/>
    </source>
</evidence>
<dbReference type="PANTHER" id="PTHR42973">
    <property type="entry name" value="BINDING OXIDOREDUCTASE, PUTATIVE (AFU_ORTHOLOGUE AFUA_1G17690)-RELATED"/>
    <property type="match status" value="1"/>
</dbReference>
<dbReference type="OrthoDB" id="415825at2759"/>
<sequence length="1015" mass="113163">MVASAFEGFYGKVVQRGDEAYEESVYQYAWSSHVDEGIIEPEAILYAKDDADVIAAINYAKSHDIAVAVRTGGHQYSGASSTNGRNIQLDLSSTYTDFHWDNADHSQVTLGISIDLGRFQKKLGEQGRFVPMGVCRQVYLGGHIQTGGYGQLIRSFGLLADYVQKVRIITADGQARWVQRGKAQDKDLLYAILGGSPGNFGVITNVTLNVLKDEDYADSRGFRALFLYSEATLKRLLDVMVELDDSPDTPGDYDYSLSMMSALPSEGRPAVIVAFAHWANLEGQNQPYNPEFFEKILKAGGKPMPYLGTFLDGKTHTPMSELCSHWLLPVARVFPFPYRKHTNLSNSNSEALKKSCWTEWVSARIQELEADPSNGCFMGAQFLYSGGAHSRFIRNAKDGVTSLSWRDSSFMATLSVSYNNMESADAEKTANAWVQKSDFEGVGHPEARFSAQDRRILWASYDLDLPAARKYYFDQEPGKYDRLSGIKKMYDPSHVFTANKFCIGPLPTHVLDADKTCGPNTMDNNLLTVLCLGDGKATSQAFPVEIEATKTIGNLKQRIKTENPNMFIGVNAKDLVFWLHAPALVLAPTPHSAHAGDALRSVSPYHPTVDPKDVEGSQKERLGSFSKRTLLYGQTAKDIKLVMLGLELDKQAKASDGKMTLRSIVDDLNFAQLAIDVEEMHATIVRKQGVAHNLLDIESEASRLAWQRVELKLLGRLLFLQLLLYKDLDLEPQQFFREQTTATGTSTSRELVKVLWKYDNLVVQYILDEVQTKLHAHLEPKRRGLMIALDEAQAAATTILTNNAGDPWHSTLVAGCRPFIHRCWQKQQLYKANGLPLFDEDDVNKILSDLVDLSGCEIPPAKHRKLPINSKVPRYRSPDSQQFDFVDKALCRPRPHPDGVHLVMDESLVVEAVEEEPKALNKAPFYVEYLDQLYRFGANPDVSSATKGSALEMLVSRSLQRFKGVRLVDPPFLQNVVLPDWCDNLQLQIDDINIASEFGYMGSVAAANLAFLAEL</sequence>
<keyword evidence="5" id="KW-0964">Secreted</keyword>
<dbReference type="InterPro" id="IPR036318">
    <property type="entry name" value="FAD-bd_PCMH-like_sf"/>
</dbReference>
<dbReference type="PANTHER" id="PTHR42973:SF39">
    <property type="entry name" value="FAD-BINDING PCMH-TYPE DOMAIN-CONTAINING PROTEIN"/>
    <property type="match status" value="1"/>
</dbReference>
<dbReference type="Gene3D" id="3.30.465.10">
    <property type="match status" value="1"/>
</dbReference>
<evidence type="ECO:0000256" key="3">
    <source>
        <dbReference type="ARBA" id="ARBA00004613"/>
    </source>
</evidence>
<keyword evidence="7" id="KW-0274">FAD</keyword>
<dbReference type="EMBL" id="JAAAUQ010000587">
    <property type="protein sequence ID" value="KAF9148997.1"/>
    <property type="molecule type" value="Genomic_DNA"/>
</dbReference>
<dbReference type="Pfam" id="PF01565">
    <property type="entry name" value="FAD_binding_4"/>
    <property type="match status" value="1"/>
</dbReference>
<evidence type="ECO:0000256" key="2">
    <source>
        <dbReference type="ARBA" id="ARBA00004340"/>
    </source>
</evidence>
<dbReference type="Gene3D" id="3.40.462.20">
    <property type="match status" value="1"/>
</dbReference>
<dbReference type="GO" id="GO:0005576">
    <property type="term" value="C:extracellular region"/>
    <property type="evidence" value="ECO:0007669"/>
    <property type="project" value="UniProtKB-SubCell"/>
</dbReference>
<comment type="similarity">
    <text evidence="4">Belongs to the oxygen-dependent FAD-linked oxidoreductase family.</text>
</comment>
<dbReference type="PROSITE" id="PS51387">
    <property type="entry name" value="FAD_PCMH"/>
    <property type="match status" value="1"/>
</dbReference>
<reference evidence="11" key="1">
    <citation type="journal article" date="2020" name="Fungal Divers.">
        <title>Resolving the Mortierellaceae phylogeny through synthesis of multi-gene phylogenetics and phylogenomics.</title>
        <authorList>
            <person name="Vandepol N."/>
            <person name="Liber J."/>
            <person name="Desiro A."/>
            <person name="Na H."/>
            <person name="Kennedy M."/>
            <person name="Barry K."/>
            <person name="Grigoriev I.V."/>
            <person name="Miller A.N."/>
            <person name="O'Donnell K."/>
            <person name="Stajich J.E."/>
            <person name="Bonito G."/>
        </authorList>
    </citation>
    <scope>NUCLEOTIDE SEQUENCE</scope>
    <source>
        <strain evidence="11">NRRL 6426</strain>
    </source>
</reference>
<evidence type="ECO:0000256" key="5">
    <source>
        <dbReference type="ARBA" id="ARBA00022525"/>
    </source>
</evidence>